<feature type="compositionally biased region" description="Basic and acidic residues" evidence="2">
    <location>
        <begin position="757"/>
        <end position="778"/>
    </location>
</feature>
<dbReference type="PANTHER" id="PTHR12161:SF14">
    <property type="entry name" value="REGULATOR OF VPS4 ACTIVITY IN THE MVB PATHWAY PROTEIN"/>
    <property type="match status" value="1"/>
</dbReference>
<feature type="compositionally biased region" description="Basic and acidic residues" evidence="2">
    <location>
        <begin position="445"/>
        <end position="461"/>
    </location>
</feature>
<dbReference type="GeneID" id="104595213"/>
<keyword evidence="3" id="KW-1185">Reference proteome</keyword>
<gene>
    <name evidence="4" type="primary">LOC104595213</name>
</gene>
<reference evidence="4" key="1">
    <citation type="submission" date="2025-08" db="UniProtKB">
        <authorList>
            <consortium name="RefSeq"/>
        </authorList>
    </citation>
    <scope>IDENTIFICATION</scope>
</reference>
<accession>A0A1U7ZZH4</accession>
<feature type="compositionally biased region" description="Polar residues" evidence="2">
    <location>
        <begin position="803"/>
        <end position="813"/>
    </location>
</feature>
<evidence type="ECO:0000313" key="3">
    <source>
        <dbReference type="Proteomes" id="UP000189703"/>
    </source>
</evidence>
<dbReference type="GO" id="GO:0008104">
    <property type="term" value="P:intracellular protein localization"/>
    <property type="evidence" value="ECO:0000318"/>
    <property type="project" value="GO_Central"/>
</dbReference>
<name>A0A1U7ZZH4_NELNU</name>
<feature type="compositionally biased region" description="Polar residues" evidence="2">
    <location>
        <begin position="181"/>
        <end position="194"/>
    </location>
</feature>
<dbReference type="OrthoDB" id="29853at2759"/>
<feature type="compositionally biased region" description="Basic and acidic residues" evidence="2">
    <location>
        <begin position="608"/>
        <end position="617"/>
    </location>
</feature>
<dbReference type="eggNOG" id="KOG2027">
    <property type="taxonomic scope" value="Eukaryota"/>
</dbReference>
<feature type="compositionally biased region" description="Basic and acidic residues" evidence="2">
    <location>
        <begin position="407"/>
        <end position="430"/>
    </location>
</feature>
<proteinExistence type="inferred from homology"/>
<evidence type="ECO:0000256" key="2">
    <source>
        <dbReference type="SAM" id="MobiDB-lite"/>
    </source>
</evidence>
<evidence type="ECO:0000313" key="4">
    <source>
        <dbReference type="RefSeq" id="XP_010254132.1"/>
    </source>
</evidence>
<feature type="compositionally biased region" description="Basic residues" evidence="2">
    <location>
        <begin position="678"/>
        <end position="691"/>
    </location>
</feature>
<sequence length="855" mass="98804">MLDGFLGRGFSGKCKSSIKDIKARIDVIRRKRNAMLKYLKKDMADLLSSGLDINAYGRAEGLLVELYLSSCYDFVEQFCECILKQLSVMQKQSACPEECREAVPSLMFAAARFADLPELRDLRQIFTEKYGSSLEAFVNQEFVEKLAPKPLTMDKKLQLMRKIAQEFSIKWDSTAFEQNMSNQKMPNAPSSAQDQLKKHRSFNDGNDNGHNVRDGREDTVPKRDNQNVFSRGRQEITKDGYKSHNDREDTVPKRDNPDHLLHERKELTGDEYKLHKGRGDAIQKKEDRDLSSHGRQESNINGYKSFNGREDNIPKRNNQDGLSRGRWEVIKDAYEPRKGMDHTVAEREKQDLLSDGRREFTDDGYKRHNTIGDTVMKRDKQELLSDGRREFTDDGYKRYNARGDRQEFTDDGYKRHNTRGDRREFTDNGYKRLNTRGDGQEFTDDGYKRHNTRGDIADDGYKRHNTRGDTLMKREQDILSCPRQELIDDEYKHYNHREVPRRPEVAPTHTAREQVKAVGKDKPIPGSSHNDLQNHSNSIENVPKEEAKSMKPFSNNIVPPPYIKPKDGKYGTKPEAHLTGSDFDGSSLGPAFHNRDFGNNQRPQMAKNKSDHVDYERQMAGPERMNGQGDEKNHYQQSDSADDGKPKPRSVRRRHLKPPSGCENDGNFEFDEGVKRSSSGRRRDHARRRHHALFDDDQDQKDEEEKMMDRLLIHYSKKQPAYEQCVHNRLRRESKDPTAHQARADVSEKQPPCEQYVQDRPRKEFKPPAHQVHADVSERRRHRNRDGDHLSSEARHPLARTLSLPSEPQTPTEVSRRPVRAASFQPDRASSAAHVHPKLPDYDDLADRIAALRGR</sequence>
<dbReference type="Proteomes" id="UP000189703">
    <property type="component" value="Unplaced"/>
</dbReference>
<protein>
    <submittedName>
        <fullName evidence="4">Uncharacterized protein LOC104595213 isoform X1</fullName>
    </submittedName>
</protein>
<feature type="compositionally biased region" description="Basic and acidic residues" evidence="2">
    <location>
        <begin position="731"/>
        <end position="748"/>
    </location>
</feature>
<comment type="similarity">
    <text evidence="1">Belongs to the IST1 family.</text>
</comment>
<evidence type="ECO:0000256" key="1">
    <source>
        <dbReference type="ARBA" id="ARBA00005536"/>
    </source>
</evidence>
<dbReference type="FunCoup" id="A0A1U7ZZH4">
    <property type="interactions" value="889"/>
</dbReference>
<dbReference type="RefSeq" id="XP_010254132.1">
    <property type="nucleotide sequence ID" value="XM_010255830.2"/>
</dbReference>
<feature type="compositionally biased region" description="Basic residues" evidence="2">
    <location>
        <begin position="647"/>
        <end position="657"/>
    </location>
</feature>
<feature type="region of interest" description="Disordered" evidence="2">
    <location>
        <begin position="724"/>
        <end position="855"/>
    </location>
</feature>
<feature type="region of interest" description="Disordered" evidence="2">
    <location>
        <begin position="181"/>
        <end position="321"/>
    </location>
</feature>
<organism evidence="3 4">
    <name type="scientific">Nelumbo nucifera</name>
    <name type="common">Sacred lotus</name>
    <dbReference type="NCBI Taxonomy" id="4432"/>
    <lineage>
        <taxon>Eukaryota</taxon>
        <taxon>Viridiplantae</taxon>
        <taxon>Streptophyta</taxon>
        <taxon>Embryophyta</taxon>
        <taxon>Tracheophyta</taxon>
        <taxon>Spermatophyta</taxon>
        <taxon>Magnoliopsida</taxon>
        <taxon>Proteales</taxon>
        <taxon>Nelumbonaceae</taxon>
        <taxon>Nelumbo</taxon>
    </lineage>
</organism>
<feature type="compositionally biased region" description="Basic and acidic residues" evidence="2">
    <location>
        <begin position="838"/>
        <end position="847"/>
    </location>
</feature>
<dbReference type="Pfam" id="PF03398">
    <property type="entry name" value="Ist1"/>
    <property type="match status" value="1"/>
</dbReference>
<dbReference type="AlphaFoldDB" id="A0A1U7ZZH4"/>
<feature type="compositionally biased region" description="Basic and acidic residues" evidence="2">
    <location>
        <begin position="785"/>
        <end position="796"/>
    </location>
</feature>
<dbReference type="GO" id="GO:0015031">
    <property type="term" value="P:protein transport"/>
    <property type="evidence" value="ECO:0007669"/>
    <property type="project" value="InterPro"/>
</dbReference>
<feature type="compositionally biased region" description="Polar residues" evidence="2">
    <location>
        <begin position="527"/>
        <end position="540"/>
    </location>
</feature>
<dbReference type="Gene3D" id="1.20.1260.60">
    <property type="entry name" value="Vacuolar protein sorting-associated protein Ist1"/>
    <property type="match status" value="1"/>
</dbReference>
<dbReference type="PANTHER" id="PTHR12161">
    <property type="entry name" value="IST1 FAMILY MEMBER"/>
    <property type="match status" value="1"/>
</dbReference>
<feature type="compositionally biased region" description="Basic and acidic residues" evidence="2">
    <location>
        <begin position="210"/>
        <end position="225"/>
    </location>
</feature>
<feature type="compositionally biased region" description="Basic and acidic residues" evidence="2">
    <location>
        <begin position="564"/>
        <end position="576"/>
    </location>
</feature>
<feature type="compositionally biased region" description="Basic and acidic residues" evidence="2">
    <location>
        <begin position="307"/>
        <end position="321"/>
    </location>
</feature>
<feature type="compositionally biased region" description="Basic and acidic residues" evidence="2">
    <location>
        <begin position="503"/>
        <end position="523"/>
    </location>
</feature>
<dbReference type="FunFam" id="1.20.1260.60:FF:000002">
    <property type="entry name" value="Vacuolar protein sorting-associated protein IST1"/>
    <property type="match status" value="1"/>
</dbReference>
<dbReference type="InterPro" id="IPR042277">
    <property type="entry name" value="IST1-like"/>
</dbReference>
<dbReference type="OMA" id="NVHPSMP"/>
<dbReference type="InterPro" id="IPR005061">
    <property type="entry name" value="Ist1"/>
</dbReference>
<dbReference type="STRING" id="4432.A0A1U7ZZH4"/>
<dbReference type="KEGG" id="nnu:104595213"/>
<feature type="region of interest" description="Disordered" evidence="2">
    <location>
        <begin position="407"/>
        <end position="461"/>
    </location>
</feature>
<feature type="region of interest" description="Disordered" evidence="2">
    <location>
        <begin position="503"/>
        <end position="707"/>
    </location>
</feature>
<feature type="compositionally biased region" description="Basic and acidic residues" evidence="2">
    <location>
        <begin position="232"/>
        <end position="296"/>
    </location>
</feature>